<evidence type="ECO:0000256" key="10">
    <source>
        <dbReference type="SAM" id="MobiDB-lite"/>
    </source>
</evidence>
<evidence type="ECO:0000256" key="8">
    <source>
        <dbReference type="ARBA" id="ARBA00023128"/>
    </source>
</evidence>
<sequence>MPEPRSPMASFAQSVHNIIDGPVTWFRETIVEPNQKKQAWYHQRFQRVPTIDQCYTDDAVCRLKPTSSSADCTLYEAPDHMKKCKPILEQYEKAAENWFINANGDLGGYANAKSAYMKQKHRLIWERRHGPVGSGMKSEEASASPAAEE</sequence>
<protein>
    <recommendedName>
        <fullName evidence="3">NADH dehydrogenase [ubiquinone] 1 beta subcomplex subunit 10</fullName>
    </recommendedName>
</protein>
<evidence type="ECO:0000256" key="6">
    <source>
        <dbReference type="ARBA" id="ARBA00022792"/>
    </source>
</evidence>
<dbReference type="Proteomes" id="UP000606786">
    <property type="component" value="Unassembled WGS sequence"/>
</dbReference>
<evidence type="ECO:0000313" key="12">
    <source>
        <dbReference type="Proteomes" id="UP000606786"/>
    </source>
</evidence>
<keyword evidence="9" id="KW-0472">Membrane</keyword>
<proteinExistence type="inferred from homology"/>
<dbReference type="EMBL" id="CAJHJT010000012">
    <property type="protein sequence ID" value="CAD6998391.1"/>
    <property type="molecule type" value="Genomic_DNA"/>
</dbReference>
<dbReference type="GO" id="GO:0045271">
    <property type="term" value="C:respiratory chain complex I"/>
    <property type="evidence" value="ECO:0007669"/>
    <property type="project" value="UniProtKB-ARBA"/>
</dbReference>
<dbReference type="PANTHER" id="PTHR13094">
    <property type="entry name" value="NADH-UBIQUINONE OXIDOREDUCTASE PDSW SUBUNIT"/>
    <property type="match status" value="1"/>
</dbReference>
<dbReference type="Pfam" id="PF10249">
    <property type="entry name" value="NDUFB10"/>
    <property type="match status" value="2"/>
</dbReference>
<organism evidence="11 12">
    <name type="scientific">Ceratitis capitata</name>
    <name type="common">Mediterranean fruit fly</name>
    <name type="synonym">Tephritis capitata</name>
    <dbReference type="NCBI Taxonomy" id="7213"/>
    <lineage>
        <taxon>Eukaryota</taxon>
        <taxon>Metazoa</taxon>
        <taxon>Ecdysozoa</taxon>
        <taxon>Arthropoda</taxon>
        <taxon>Hexapoda</taxon>
        <taxon>Insecta</taxon>
        <taxon>Pterygota</taxon>
        <taxon>Neoptera</taxon>
        <taxon>Endopterygota</taxon>
        <taxon>Diptera</taxon>
        <taxon>Brachycera</taxon>
        <taxon>Muscomorpha</taxon>
        <taxon>Tephritoidea</taxon>
        <taxon>Tephritidae</taxon>
        <taxon>Ceratitis</taxon>
        <taxon>Ceratitis</taxon>
    </lineage>
</organism>
<comment type="subcellular location">
    <subcellularLocation>
        <location evidence="1">Mitochondrion inner membrane</location>
        <topology evidence="1">Peripheral membrane protein</topology>
        <orientation evidence="1">Matrix side</orientation>
    </subcellularLocation>
</comment>
<dbReference type="GO" id="GO:0005743">
    <property type="term" value="C:mitochondrial inner membrane"/>
    <property type="evidence" value="ECO:0007669"/>
    <property type="project" value="UniProtKB-SubCell"/>
</dbReference>
<comment type="similarity">
    <text evidence="2">Belongs to the complex I NDUFB10 subunit family.</text>
</comment>
<evidence type="ECO:0000256" key="7">
    <source>
        <dbReference type="ARBA" id="ARBA00022982"/>
    </source>
</evidence>
<keyword evidence="6" id="KW-0999">Mitochondrion inner membrane</keyword>
<dbReference type="AlphaFoldDB" id="A0A811UHZ3"/>
<keyword evidence="12" id="KW-1185">Reference proteome</keyword>
<keyword evidence="5" id="KW-0679">Respiratory chain</keyword>
<evidence type="ECO:0000256" key="9">
    <source>
        <dbReference type="ARBA" id="ARBA00023136"/>
    </source>
</evidence>
<feature type="region of interest" description="Disordered" evidence="10">
    <location>
        <begin position="130"/>
        <end position="149"/>
    </location>
</feature>
<keyword evidence="7" id="KW-0249">Electron transport</keyword>
<evidence type="ECO:0000313" key="11">
    <source>
        <dbReference type="EMBL" id="CAD6998391.1"/>
    </source>
</evidence>
<evidence type="ECO:0000256" key="3">
    <source>
        <dbReference type="ARBA" id="ARBA00014109"/>
    </source>
</evidence>
<keyword evidence="8" id="KW-0496">Mitochondrion</keyword>
<evidence type="ECO:0000256" key="2">
    <source>
        <dbReference type="ARBA" id="ARBA00008317"/>
    </source>
</evidence>
<keyword evidence="4" id="KW-0813">Transport</keyword>
<reference evidence="11" key="1">
    <citation type="submission" date="2020-11" db="EMBL/GenBank/DDBJ databases">
        <authorList>
            <person name="Whitehead M."/>
        </authorList>
    </citation>
    <scope>NUCLEOTIDE SEQUENCE</scope>
    <source>
        <strain evidence="11">EGII</strain>
    </source>
</reference>
<dbReference type="OrthoDB" id="6017729at2759"/>
<gene>
    <name evidence="11" type="ORF">CCAP1982_LOCUS6991</name>
</gene>
<dbReference type="InterPro" id="IPR019377">
    <property type="entry name" value="NADH_UbQ_OxRdtase_su10"/>
</dbReference>
<dbReference type="InterPro" id="IPR039993">
    <property type="entry name" value="NDUFB10"/>
</dbReference>
<evidence type="ECO:0000256" key="5">
    <source>
        <dbReference type="ARBA" id="ARBA00022660"/>
    </source>
</evidence>
<evidence type="ECO:0000256" key="4">
    <source>
        <dbReference type="ARBA" id="ARBA00022448"/>
    </source>
</evidence>
<name>A0A811UHZ3_CERCA</name>
<dbReference type="PANTHER" id="PTHR13094:SF1">
    <property type="entry name" value="NADH DEHYDROGENASE [UBIQUINONE] 1 BETA SUBCOMPLEX SUBUNIT 10"/>
    <property type="match status" value="1"/>
</dbReference>
<accession>A0A811UHZ3</accession>
<evidence type="ECO:0000256" key="1">
    <source>
        <dbReference type="ARBA" id="ARBA00004443"/>
    </source>
</evidence>
<comment type="caution">
    <text evidence="11">The sequence shown here is derived from an EMBL/GenBank/DDBJ whole genome shotgun (WGS) entry which is preliminary data.</text>
</comment>